<evidence type="ECO:0000259" key="2">
    <source>
        <dbReference type="Pfam" id="PF02563"/>
    </source>
</evidence>
<gene>
    <name evidence="4" type="ORF">O4G74_07495</name>
</gene>
<dbReference type="InterPro" id="IPR049712">
    <property type="entry name" value="Poly_export"/>
</dbReference>
<sequence>MKHFLSWLAVAFSIAATGCGGNQPAAVSGQMLPAPDRTVAAEVGELEIAPGDSVQVKVFGVNQLNGTYEVDHRGLIKMPLIGEVDALGNTALQLAAVLEEKLEDNYLQDADVTVTLQQSRMERITVDGSINNPGMIQVTGELGLLQAVAMAGGPTEGANPKNVIVFRQVGGEQVAASYDLTAIRNGEAENPRVFGNDIIVVDGSETRRARNELLRTIPLLSFFLIL</sequence>
<dbReference type="PROSITE" id="PS51257">
    <property type="entry name" value="PROKAR_LIPOPROTEIN"/>
    <property type="match status" value="1"/>
</dbReference>
<comment type="caution">
    <text evidence="4">The sequence shown here is derived from an EMBL/GenBank/DDBJ whole genome shotgun (WGS) entry which is preliminary data.</text>
</comment>
<evidence type="ECO:0000313" key="5">
    <source>
        <dbReference type="Proteomes" id="UP001083770"/>
    </source>
</evidence>
<proteinExistence type="predicted"/>
<dbReference type="InterPro" id="IPR019554">
    <property type="entry name" value="Soluble_ligand-bd"/>
</dbReference>
<feature type="domain" description="Polysaccharide export protein N-terminal" evidence="2">
    <location>
        <begin position="44"/>
        <end position="116"/>
    </location>
</feature>
<protein>
    <submittedName>
        <fullName evidence="4">Polysaccharide export protein</fullName>
    </submittedName>
</protein>
<keyword evidence="5" id="KW-1185">Reference proteome</keyword>
<name>A0ABT4LU40_9PROT</name>
<dbReference type="Gene3D" id="3.30.1950.10">
    <property type="entry name" value="wza like domain"/>
    <property type="match status" value="1"/>
</dbReference>
<dbReference type="Pfam" id="PF10531">
    <property type="entry name" value="SLBB"/>
    <property type="match status" value="1"/>
</dbReference>
<feature type="domain" description="Soluble ligand binding" evidence="3">
    <location>
        <begin position="124"/>
        <end position="172"/>
    </location>
</feature>
<dbReference type="EMBL" id="JAPWGW010000002">
    <property type="protein sequence ID" value="MCZ4297897.1"/>
    <property type="molecule type" value="Genomic_DNA"/>
</dbReference>
<dbReference type="PANTHER" id="PTHR33619:SF3">
    <property type="entry name" value="POLYSACCHARIDE EXPORT PROTEIN GFCE-RELATED"/>
    <property type="match status" value="1"/>
</dbReference>
<dbReference type="Pfam" id="PF02563">
    <property type="entry name" value="Poly_export"/>
    <property type="match status" value="1"/>
</dbReference>
<evidence type="ECO:0000313" key="4">
    <source>
        <dbReference type="EMBL" id="MCZ4297897.1"/>
    </source>
</evidence>
<evidence type="ECO:0000259" key="3">
    <source>
        <dbReference type="Pfam" id="PF10531"/>
    </source>
</evidence>
<reference evidence="4" key="1">
    <citation type="submission" date="2022-12" db="EMBL/GenBank/DDBJ databases">
        <title>Bacterial isolates from different developmental stages of Nematostella vectensis.</title>
        <authorList>
            <person name="Fraune S."/>
        </authorList>
    </citation>
    <scope>NUCLEOTIDE SEQUENCE</scope>
    <source>
        <strain evidence="4">G21632-S1</strain>
    </source>
</reference>
<evidence type="ECO:0000256" key="1">
    <source>
        <dbReference type="ARBA" id="ARBA00022729"/>
    </source>
</evidence>
<organism evidence="4 5">
    <name type="scientific">Henriciella marina</name>
    <dbReference type="NCBI Taxonomy" id="453851"/>
    <lineage>
        <taxon>Bacteria</taxon>
        <taxon>Pseudomonadati</taxon>
        <taxon>Pseudomonadota</taxon>
        <taxon>Alphaproteobacteria</taxon>
        <taxon>Hyphomonadales</taxon>
        <taxon>Hyphomonadaceae</taxon>
        <taxon>Henriciella</taxon>
    </lineage>
</organism>
<keyword evidence="1" id="KW-0732">Signal</keyword>
<dbReference type="InterPro" id="IPR003715">
    <property type="entry name" value="Poly_export_N"/>
</dbReference>
<accession>A0ABT4LU40</accession>
<dbReference type="RefSeq" id="WP_269402017.1">
    <property type="nucleotide sequence ID" value="NZ_JAPWGW010000002.1"/>
</dbReference>
<dbReference type="Gene3D" id="3.10.560.10">
    <property type="entry name" value="Outer membrane lipoprotein wza domain like"/>
    <property type="match status" value="1"/>
</dbReference>
<dbReference type="Proteomes" id="UP001083770">
    <property type="component" value="Unassembled WGS sequence"/>
</dbReference>
<dbReference type="PANTHER" id="PTHR33619">
    <property type="entry name" value="POLYSACCHARIDE EXPORT PROTEIN GFCE-RELATED"/>
    <property type="match status" value="1"/>
</dbReference>